<dbReference type="Gene3D" id="1.10.10.60">
    <property type="entry name" value="Homeodomain-like"/>
    <property type="match status" value="2"/>
</dbReference>
<evidence type="ECO:0000256" key="3">
    <source>
        <dbReference type="ARBA" id="ARBA00023159"/>
    </source>
</evidence>
<evidence type="ECO:0000313" key="7">
    <source>
        <dbReference type="Proteomes" id="UP000515960"/>
    </source>
</evidence>
<dbReference type="InterPro" id="IPR003313">
    <property type="entry name" value="AraC-bd"/>
</dbReference>
<evidence type="ECO:0000256" key="2">
    <source>
        <dbReference type="ARBA" id="ARBA00023125"/>
    </source>
</evidence>
<gene>
    <name evidence="6" type="ORF">H8790_04710</name>
</gene>
<dbReference type="InterPro" id="IPR037923">
    <property type="entry name" value="HTH-like"/>
</dbReference>
<evidence type="ECO:0000313" key="6">
    <source>
        <dbReference type="EMBL" id="QNL45321.1"/>
    </source>
</evidence>
<dbReference type="RefSeq" id="WP_187333774.1">
    <property type="nucleotide sequence ID" value="NZ_CP060490.1"/>
</dbReference>
<dbReference type="SUPFAM" id="SSF51215">
    <property type="entry name" value="Regulatory protein AraC"/>
    <property type="match status" value="1"/>
</dbReference>
<sequence>MRFDYSLRLLTDKSWQQPQFHFHDNYEILFSLTTAGSVFIDNELLPLENGTLCLIQAGCLHRTKSEVDEFKRYVLQFPETILRNLSDGTDPVASLLNRAYLCTLLSPQDYIQLNYLFDRLFTLSGAENGNTFQRNIALLEILYYIGNLLGEPFEEGQPVTSPDYKRIRPVLDYIQEHLDEPLPLDTLASEFYLNKHYFCHLFKKVTGFSATEYIIRNRLAQARSLLRSGVSVQEAGEQSGFGSNAHFIKTFTNVVGISPGRYAREYRSSHKI</sequence>
<feature type="domain" description="HTH araC/xylS-type" evidence="5">
    <location>
        <begin position="168"/>
        <end position="265"/>
    </location>
</feature>
<dbReference type="KEGG" id="ohi:H8790_04710"/>
<keyword evidence="7" id="KW-1185">Reference proteome</keyword>
<dbReference type="AlphaFoldDB" id="A0A7G9B6Z0"/>
<dbReference type="EMBL" id="CP060490">
    <property type="protein sequence ID" value="QNL45321.1"/>
    <property type="molecule type" value="Genomic_DNA"/>
</dbReference>
<dbReference type="InterPro" id="IPR050204">
    <property type="entry name" value="AraC_XylS_family_regulators"/>
</dbReference>
<dbReference type="InterPro" id="IPR018062">
    <property type="entry name" value="HTH_AraC-typ_CS"/>
</dbReference>
<organism evidence="6 7">
    <name type="scientific">Oscillibacter hominis</name>
    <dbReference type="NCBI Taxonomy" id="2763056"/>
    <lineage>
        <taxon>Bacteria</taxon>
        <taxon>Bacillati</taxon>
        <taxon>Bacillota</taxon>
        <taxon>Clostridia</taxon>
        <taxon>Eubacteriales</taxon>
        <taxon>Oscillospiraceae</taxon>
        <taxon>Oscillibacter</taxon>
    </lineage>
</organism>
<evidence type="ECO:0000256" key="1">
    <source>
        <dbReference type="ARBA" id="ARBA00023015"/>
    </source>
</evidence>
<accession>A0A7G9B6Z0</accession>
<dbReference type="PROSITE" id="PS00041">
    <property type="entry name" value="HTH_ARAC_FAMILY_1"/>
    <property type="match status" value="1"/>
</dbReference>
<keyword evidence="3" id="KW-0010">Activator</keyword>
<dbReference type="InterPro" id="IPR009057">
    <property type="entry name" value="Homeodomain-like_sf"/>
</dbReference>
<dbReference type="PANTHER" id="PTHR46796:SF6">
    <property type="entry name" value="ARAC SUBFAMILY"/>
    <property type="match status" value="1"/>
</dbReference>
<name>A0A7G9B6Z0_9FIRM</name>
<dbReference type="PANTHER" id="PTHR46796">
    <property type="entry name" value="HTH-TYPE TRANSCRIPTIONAL ACTIVATOR RHAS-RELATED"/>
    <property type="match status" value="1"/>
</dbReference>
<dbReference type="Pfam" id="PF12833">
    <property type="entry name" value="HTH_18"/>
    <property type="match status" value="1"/>
</dbReference>
<dbReference type="InterPro" id="IPR018060">
    <property type="entry name" value="HTH_AraC"/>
</dbReference>
<keyword evidence="4" id="KW-0804">Transcription</keyword>
<evidence type="ECO:0000256" key="4">
    <source>
        <dbReference type="ARBA" id="ARBA00023163"/>
    </source>
</evidence>
<dbReference type="GO" id="GO:0003700">
    <property type="term" value="F:DNA-binding transcription factor activity"/>
    <property type="evidence" value="ECO:0007669"/>
    <property type="project" value="InterPro"/>
</dbReference>
<dbReference type="Pfam" id="PF02311">
    <property type="entry name" value="AraC_binding"/>
    <property type="match status" value="1"/>
</dbReference>
<dbReference type="SUPFAM" id="SSF46689">
    <property type="entry name" value="Homeodomain-like"/>
    <property type="match status" value="2"/>
</dbReference>
<dbReference type="Proteomes" id="UP000515960">
    <property type="component" value="Chromosome"/>
</dbReference>
<dbReference type="PROSITE" id="PS01124">
    <property type="entry name" value="HTH_ARAC_FAMILY_2"/>
    <property type="match status" value="1"/>
</dbReference>
<proteinExistence type="predicted"/>
<protein>
    <submittedName>
        <fullName evidence="6">Helix-turn-helix transcriptional regulator</fullName>
    </submittedName>
</protein>
<dbReference type="GO" id="GO:0043565">
    <property type="term" value="F:sequence-specific DNA binding"/>
    <property type="evidence" value="ECO:0007669"/>
    <property type="project" value="InterPro"/>
</dbReference>
<reference evidence="6 7" key="1">
    <citation type="submission" date="2020-08" db="EMBL/GenBank/DDBJ databases">
        <authorList>
            <person name="Liu C."/>
            <person name="Sun Q."/>
        </authorList>
    </citation>
    <scope>NUCLEOTIDE SEQUENCE [LARGE SCALE GENOMIC DNA]</scope>
    <source>
        <strain evidence="6 7">NSJ-62</strain>
    </source>
</reference>
<keyword evidence="1" id="KW-0805">Transcription regulation</keyword>
<dbReference type="SMART" id="SM00342">
    <property type="entry name" value="HTH_ARAC"/>
    <property type="match status" value="1"/>
</dbReference>
<evidence type="ECO:0000259" key="5">
    <source>
        <dbReference type="PROSITE" id="PS01124"/>
    </source>
</evidence>
<keyword evidence="2" id="KW-0238">DNA-binding</keyword>